<evidence type="ECO:0000313" key="11">
    <source>
        <dbReference type="Proteomes" id="UP000034364"/>
    </source>
</evidence>
<dbReference type="InterPro" id="IPR003838">
    <property type="entry name" value="ABC3_permease_C"/>
</dbReference>
<proteinExistence type="inferred from homology"/>
<name>A0A0G1S399_9BACT</name>
<dbReference type="PANTHER" id="PTHR30572:SF4">
    <property type="entry name" value="ABC TRANSPORTER PERMEASE YTRF"/>
    <property type="match status" value="1"/>
</dbReference>
<evidence type="ECO:0000256" key="7">
    <source>
        <dbReference type="SAM" id="Phobius"/>
    </source>
</evidence>
<gene>
    <name evidence="10" type="ORF">UX87_C0016G0027</name>
</gene>
<feature type="transmembrane region" description="Helical" evidence="7">
    <location>
        <begin position="360"/>
        <end position="385"/>
    </location>
</feature>
<evidence type="ECO:0000256" key="4">
    <source>
        <dbReference type="ARBA" id="ARBA00022989"/>
    </source>
</evidence>
<keyword evidence="3 7" id="KW-0812">Transmembrane</keyword>
<organism evidence="10 11">
    <name type="scientific">Candidatus Amesbacteria bacterium GW2011_GWA1_47_16</name>
    <dbReference type="NCBI Taxonomy" id="1618353"/>
    <lineage>
        <taxon>Bacteria</taxon>
        <taxon>Candidatus Amesiibacteriota</taxon>
    </lineage>
</organism>
<evidence type="ECO:0000259" key="8">
    <source>
        <dbReference type="Pfam" id="PF02687"/>
    </source>
</evidence>
<keyword evidence="5 7" id="KW-0472">Membrane</keyword>
<feature type="transmembrane region" description="Helical" evidence="7">
    <location>
        <begin position="322"/>
        <end position="348"/>
    </location>
</feature>
<evidence type="ECO:0000256" key="3">
    <source>
        <dbReference type="ARBA" id="ARBA00022692"/>
    </source>
</evidence>
<dbReference type="Pfam" id="PF02687">
    <property type="entry name" value="FtsX"/>
    <property type="match status" value="1"/>
</dbReference>
<feature type="transmembrane region" description="Helical" evidence="7">
    <location>
        <begin position="271"/>
        <end position="301"/>
    </location>
</feature>
<feature type="domain" description="MacB-like periplasmic core" evidence="9">
    <location>
        <begin position="21"/>
        <end position="244"/>
    </location>
</feature>
<keyword evidence="2" id="KW-1003">Cell membrane</keyword>
<dbReference type="EMBL" id="LCNV01000016">
    <property type="protein sequence ID" value="KKU63866.1"/>
    <property type="molecule type" value="Genomic_DNA"/>
</dbReference>
<dbReference type="Proteomes" id="UP000034364">
    <property type="component" value="Unassembled WGS sequence"/>
</dbReference>
<comment type="caution">
    <text evidence="10">The sequence shown here is derived from an EMBL/GenBank/DDBJ whole genome shotgun (WGS) entry which is preliminary data.</text>
</comment>
<protein>
    <recommendedName>
        <fullName evidence="12">ABC transporter, permease protein</fullName>
    </recommendedName>
</protein>
<accession>A0A0G1S399</accession>
<keyword evidence="4 7" id="KW-1133">Transmembrane helix</keyword>
<dbReference type="GO" id="GO:0005886">
    <property type="term" value="C:plasma membrane"/>
    <property type="evidence" value="ECO:0007669"/>
    <property type="project" value="UniProtKB-SubCell"/>
</dbReference>
<evidence type="ECO:0008006" key="12">
    <source>
        <dbReference type="Google" id="ProtNLM"/>
    </source>
</evidence>
<sequence>MDTIEIFRTATTAIRTNKVRSFLTTLGIIIGVASVILLVSIGAGLQGYVTREFEALGSNVLYISPGRVRFTGGPPQNVEAKFDFDDVRNLEKLGDPIIQASGMISRGATLKYKSESYYGTIAGVEESYIDIANVELDKGRFFNKNDVERSKKVAVLGFKVNQELFGEREAVGKEIDVAGNQVTVIGVFAEKGGSFGGGAQDENSYVIMPVTTASKMLGIDKPAAVMVRTRTAEEIPVAARKVKDYFYRKNLTDDDFTVMEPKELLESINSLLSVVTGALSGIAAISLVVGGIGIANIMLVSVTERTREIGLRKAVGATKLDILVQFLVESVLLSVLGGGMGIAIGWGFSQLIGRFIETSVSLQSVMMAFGISAAVGIVSGLAPAIRAGSLEPKAELVDKAVQIEKNLIRELELIGGWLNKFAQEHSTDDTKMFFSGFAGDNEGNKGNVNVHPILGKITEAGEITRFKIFGGNDFSEERAADRVAGPALSVYWGMGMQYATYSDVPRRQFLDKLFDHVGYVCSAAEDGYISTTLLIMDFCRDDHGNLSHDKLIILKSGLRSAGNLSENWYKVSKE</sequence>
<feature type="transmembrane region" description="Helical" evidence="7">
    <location>
        <begin position="21"/>
        <end position="45"/>
    </location>
</feature>
<evidence type="ECO:0000256" key="6">
    <source>
        <dbReference type="ARBA" id="ARBA00038076"/>
    </source>
</evidence>
<evidence type="ECO:0000256" key="5">
    <source>
        <dbReference type="ARBA" id="ARBA00023136"/>
    </source>
</evidence>
<dbReference type="InterPro" id="IPR025857">
    <property type="entry name" value="MacB_PCD"/>
</dbReference>
<dbReference type="Pfam" id="PF12704">
    <property type="entry name" value="MacB_PCD"/>
    <property type="match status" value="1"/>
</dbReference>
<dbReference type="AlphaFoldDB" id="A0A0G1S399"/>
<comment type="similarity">
    <text evidence="6">Belongs to the ABC-4 integral membrane protein family.</text>
</comment>
<dbReference type="InterPro" id="IPR050250">
    <property type="entry name" value="Macrolide_Exporter_MacB"/>
</dbReference>
<evidence type="ECO:0000256" key="1">
    <source>
        <dbReference type="ARBA" id="ARBA00004651"/>
    </source>
</evidence>
<feature type="domain" description="ABC3 transporter permease C-terminal" evidence="8">
    <location>
        <begin position="282"/>
        <end position="392"/>
    </location>
</feature>
<dbReference type="GO" id="GO:0022857">
    <property type="term" value="F:transmembrane transporter activity"/>
    <property type="evidence" value="ECO:0007669"/>
    <property type="project" value="TreeGrafter"/>
</dbReference>
<evidence type="ECO:0000313" key="10">
    <source>
        <dbReference type="EMBL" id="KKU63866.1"/>
    </source>
</evidence>
<reference evidence="10 11" key="1">
    <citation type="journal article" date="2015" name="Nature">
        <title>rRNA introns, odd ribosomes, and small enigmatic genomes across a large radiation of phyla.</title>
        <authorList>
            <person name="Brown C.T."/>
            <person name="Hug L.A."/>
            <person name="Thomas B.C."/>
            <person name="Sharon I."/>
            <person name="Castelle C.J."/>
            <person name="Singh A."/>
            <person name="Wilkins M.J."/>
            <person name="Williams K.H."/>
            <person name="Banfield J.F."/>
        </authorList>
    </citation>
    <scope>NUCLEOTIDE SEQUENCE [LARGE SCALE GENOMIC DNA]</scope>
</reference>
<evidence type="ECO:0000256" key="2">
    <source>
        <dbReference type="ARBA" id="ARBA00022475"/>
    </source>
</evidence>
<comment type="subcellular location">
    <subcellularLocation>
        <location evidence="1">Cell membrane</location>
        <topology evidence="1">Multi-pass membrane protein</topology>
    </subcellularLocation>
</comment>
<dbReference type="PANTHER" id="PTHR30572">
    <property type="entry name" value="MEMBRANE COMPONENT OF TRANSPORTER-RELATED"/>
    <property type="match status" value="1"/>
</dbReference>
<evidence type="ECO:0000259" key="9">
    <source>
        <dbReference type="Pfam" id="PF12704"/>
    </source>
</evidence>